<dbReference type="AlphaFoldDB" id="A0A8H3AZY0"/>
<sequence length="264" mass="30028">MFSSNLLRRPRFSTDPRRRLIIILGIQQGYSEPIRHHNNSAIRGFHVDSIRQKPALNQVLRQAGANPNPASGEIPPSSKGKSLDLSNSLGGTKSNTQEVLDGANTSKVTQTMDKAKLERLRKHIKRFFAKYPKFNYGPTKHYSEEFIRMTTMFGWTKNSQEYGDARRRLNTATVLQFNENFGSVPETGESESDGKRGKSKSEDREESENKGKPLRKWIKLFNRIDLKDPVMPKTVRKFEERVKSVHTNICDVLYTDIAGGKATD</sequence>
<evidence type="ECO:0000313" key="3">
    <source>
        <dbReference type="Proteomes" id="UP000663853"/>
    </source>
</evidence>
<protein>
    <submittedName>
        <fullName evidence="2">Uncharacterized protein</fullName>
    </submittedName>
</protein>
<dbReference type="Proteomes" id="UP000663853">
    <property type="component" value="Unassembled WGS sequence"/>
</dbReference>
<evidence type="ECO:0000256" key="1">
    <source>
        <dbReference type="SAM" id="MobiDB-lite"/>
    </source>
</evidence>
<feature type="region of interest" description="Disordered" evidence="1">
    <location>
        <begin position="63"/>
        <end position="85"/>
    </location>
</feature>
<name>A0A8H3AZY0_9AGAM</name>
<feature type="region of interest" description="Disordered" evidence="1">
    <location>
        <begin position="180"/>
        <end position="211"/>
    </location>
</feature>
<reference evidence="2" key="1">
    <citation type="submission" date="2021-01" db="EMBL/GenBank/DDBJ databases">
        <authorList>
            <person name="Kaushik A."/>
        </authorList>
    </citation>
    <scope>NUCLEOTIDE SEQUENCE</scope>
    <source>
        <strain evidence="2">AG6-10EEA</strain>
    </source>
</reference>
<comment type="caution">
    <text evidence="2">The sequence shown here is derived from an EMBL/GenBank/DDBJ whole genome shotgun (WGS) entry which is preliminary data.</text>
</comment>
<evidence type="ECO:0000313" key="2">
    <source>
        <dbReference type="EMBL" id="CAE6444635.1"/>
    </source>
</evidence>
<gene>
    <name evidence="2" type="ORF">RDB_LOCUS40875</name>
</gene>
<organism evidence="2 3">
    <name type="scientific">Rhizoctonia solani</name>
    <dbReference type="NCBI Taxonomy" id="456999"/>
    <lineage>
        <taxon>Eukaryota</taxon>
        <taxon>Fungi</taxon>
        <taxon>Dikarya</taxon>
        <taxon>Basidiomycota</taxon>
        <taxon>Agaricomycotina</taxon>
        <taxon>Agaricomycetes</taxon>
        <taxon>Cantharellales</taxon>
        <taxon>Ceratobasidiaceae</taxon>
        <taxon>Rhizoctonia</taxon>
    </lineage>
</organism>
<dbReference type="EMBL" id="CAJMXA010000846">
    <property type="protein sequence ID" value="CAE6444635.1"/>
    <property type="molecule type" value="Genomic_DNA"/>
</dbReference>
<feature type="compositionally biased region" description="Basic and acidic residues" evidence="1">
    <location>
        <begin position="192"/>
        <end position="211"/>
    </location>
</feature>
<proteinExistence type="predicted"/>
<accession>A0A8H3AZY0</accession>